<reference evidence="3 4" key="1">
    <citation type="journal article" date="2012" name="Genome Biol.">
        <title>Sequencing three crocodilian genomes to illuminate the evolution of archosaurs and amniotes.</title>
        <authorList>
            <person name="St John J.A."/>
            <person name="Braun E.L."/>
            <person name="Isberg S.R."/>
            <person name="Miles L.G."/>
            <person name="Chong A.Y."/>
            <person name="Gongora J."/>
            <person name="Dalzell P."/>
            <person name="Moran C."/>
            <person name="Bed'hom B."/>
            <person name="Abzhanov A."/>
            <person name="Burgess S.C."/>
            <person name="Cooksey A.M."/>
            <person name="Castoe T.A."/>
            <person name="Crawford N.G."/>
            <person name="Densmore L.D."/>
            <person name="Drew J.C."/>
            <person name="Edwards S.V."/>
            <person name="Faircloth B.C."/>
            <person name="Fujita M.K."/>
            <person name="Greenwold M.J."/>
            <person name="Hoffmann F.G."/>
            <person name="Howard J.M."/>
            <person name="Iguchi T."/>
            <person name="Janes D.E."/>
            <person name="Khan S.Y."/>
            <person name="Kohno S."/>
            <person name="de Koning A.J."/>
            <person name="Lance S.L."/>
            <person name="McCarthy F.M."/>
            <person name="McCormack J.E."/>
            <person name="Merchant M.E."/>
            <person name="Peterson D.G."/>
            <person name="Pollock D.D."/>
            <person name="Pourmand N."/>
            <person name="Raney B.J."/>
            <person name="Roessler K.A."/>
            <person name="Sanford J.R."/>
            <person name="Sawyer R.H."/>
            <person name="Schmidt C.J."/>
            <person name="Triplett E.W."/>
            <person name="Tuberville T.D."/>
            <person name="Venegas-Anaya M."/>
            <person name="Howard J.T."/>
            <person name="Jarvis E.D."/>
            <person name="Guillette L.J.Jr."/>
            <person name="Glenn T.C."/>
            <person name="Green R.E."/>
            <person name="Ray D.A."/>
        </authorList>
    </citation>
    <scope>NUCLEOTIDE SEQUENCE [LARGE SCALE GENOMIC DNA]</scope>
    <source>
        <strain evidence="3">KSC_2009_1</strain>
    </source>
</reference>
<dbReference type="Gene3D" id="2.60.120.1540">
    <property type="match status" value="1"/>
</dbReference>
<dbReference type="PANTHER" id="PTHR11412">
    <property type="entry name" value="MACROGLOBULIN / COMPLEMENT"/>
    <property type="match status" value="1"/>
</dbReference>
<dbReference type="SUPFAM" id="SSF49410">
    <property type="entry name" value="Alpha-macroglobulin receptor domain"/>
    <property type="match status" value="1"/>
</dbReference>
<sequence length="304" mass="34012">MVPLTAFVAVALQQALVLYTAQECNDELGAARLAELRQVLPLDSNIHVKLEGKGKGSLTVLKQYSVLDLRNASCQSLELDVTVTGAIDYAEMEDYEYDYGDEALAADAPLHPIHWFGAWRRRDAADPSQKEKEVHYTTCIQRKPGAPILCMAIADITLLSGFQPHTADLDKLKDLVNHYISHYKVQGQWLLLYFETVPKARDCVGFWAKQTVPVGLLQSVAATLYDFYELGRQCSVFYNAPSRSKFVSALCSNDVCQCAEGACPQKKWTLDDEVTEAERMEFTCYSPQAQYGPEEGRPEWLLGL</sequence>
<comment type="caution">
    <text evidence="3">The sequence shown here is derived from an EMBL/GenBank/DDBJ whole genome shotgun (WGS) entry which is preliminary data.</text>
</comment>
<protein>
    <recommendedName>
        <fullName evidence="2">Alpha-macroglobulin receptor-binding domain-containing protein</fullName>
    </recommendedName>
</protein>
<dbReference type="GO" id="GO:0005615">
    <property type="term" value="C:extracellular space"/>
    <property type="evidence" value="ECO:0007669"/>
    <property type="project" value="TreeGrafter"/>
</dbReference>
<dbReference type="SMART" id="SM01361">
    <property type="entry name" value="A2M_recep"/>
    <property type="match status" value="1"/>
</dbReference>
<dbReference type="Pfam" id="PF07677">
    <property type="entry name" value="A2M_recep"/>
    <property type="match status" value="1"/>
</dbReference>
<proteinExistence type="predicted"/>
<feature type="domain" description="Alpha-macroglobulin receptor-binding" evidence="2">
    <location>
        <begin position="151"/>
        <end position="238"/>
    </location>
</feature>
<dbReference type="InterPro" id="IPR036595">
    <property type="entry name" value="A-macroglobulin_rcpt-bd_sf"/>
</dbReference>
<dbReference type="Gene3D" id="2.60.40.690">
    <property type="entry name" value="Alpha-macroglobulin, receptor-binding domain"/>
    <property type="match status" value="1"/>
</dbReference>
<name>A0A151N3B8_ALLMI</name>
<dbReference type="InterPro" id="IPR008993">
    <property type="entry name" value="TIMP-like_OB-fold"/>
</dbReference>
<dbReference type="PANTHER" id="PTHR11412:SF86">
    <property type="entry name" value="COMPLEMENT C4-A-RELATED"/>
    <property type="match status" value="1"/>
</dbReference>
<dbReference type="STRING" id="8496.A0A151N3B8"/>
<evidence type="ECO:0000313" key="3">
    <source>
        <dbReference type="EMBL" id="KYO31301.1"/>
    </source>
</evidence>
<dbReference type="EMBL" id="AKHW03004097">
    <property type="protein sequence ID" value="KYO31301.1"/>
    <property type="molecule type" value="Genomic_DNA"/>
</dbReference>
<dbReference type="InterPro" id="IPR009048">
    <property type="entry name" value="A-macroglobulin_rcpt-bd"/>
</dbReference>
<accession>A0A151N3B8</accession>
<dbReference type="AlphaFoldDB" id="A0A151N3B8"/>
<dbReference type="InterPro" id="IPR054587">
    <property type="entry name" value="CO4A-B_CUB_C"/>
</dbReference>
<dbReference type="Gene3D" id="2.40.50.120">
    <property type="match status" value="1"/>
</dbReference>
<dbReference type="Proteomes" id="UP000050525">
    <property type="component" value="Unassembled WGS sequence"/>
</dbReference>
<gene>
    <name evidence="3" type="ORF">Y1Q_0014867</name>
</gene>
<dbReference type="GO" id="GO:0006956">
    <property type="term" value="P:complement activation"/>
    <property type="evidence" value="ECO:0007669"/>
    <property type="project" value="TreeGrafter"/>
</dbReference>
<evidence type="ECO:0000259" key="2">
    <source>
        <dbReference type="SMART" id="SM01361"/>
    </source>
</evidence>
<dbReference type="InterPro" id="IPR050473">
    <property type="entry name" value="A2M/Complement_sys"/>
</dbReference>
<keyword evidence="4" id="KW-1185">Reference proteome</keyword>
<evidence type="ECO:0000313" key="4">
    <source>
        <dbReference type="Proteomes" id="UP000050525"/>
    </source>
</evidence>
<dbReference type="Pfam" id="PF22661">
    <property type="entry name" value="CO4A-B_CUB_C"/>
    <property type="match status" value="1"/>
</dbReference>
<keyword evidence="1" id="KW-0732">Signal</keyword>
<feature type="signal peptide" evidence="1">
    <location>
        <begin position="1"/>
        <end position="21"/>
    </location>
</feature>
<organism evidence="3 4">
    <name type="scientific">Alligator mississippiensis</name>
    <name type="common">American alligator</name>
    <dbReference type="NCBI Taxonomy" id="8496"/>
    <lineage>
        <taxon>Eukaryota</taxon>
        <taxon>Metazoa</taxon>
        <taxon>Chordata</taxon>
        <taxon>Craniata</taxon>
        <taxon>Vertebrata</taxon>
        <taxon>Euteleostomi</taxon>
        <taxon>Archelosauria</taxon>
        <taxon>Archosauria</taxon>
        <taxon>Crocodylia</taxon>
        <taxon>Alligatoridae</taxon>
        <taxon>Alligatorinae</taxon>
        <taxon>Alligator</taxon>
    </lineage>
</organism>
<evidence type="ECO:0000256" key="1">
    <source>
        <dbReference type="SAM" id="SignalP"/>
    </source>
</evidence>
<feature type="chain" id="PRO_5007585694" description="Alpha-macroglobulin receptor-binding domain-containing protein" evidence="1">
    <location>
        <begin position="22"/>
        <end position="304"/>
    </location>
</feature>